<evidence type="ECO:0000256" key="1">
    <source>
        <dbReference type="SAM" id="SignalP"/>
    </source>
</evidence>
<reference evidence="3" key="2">
    <citation type="submission" date="2025-08" db="UniProtKB">
        <authorList>
            <consortium name="RefSeq"/>
        </authorList>
    </citation>
    <scope>IDENTIFICATION</scope>
    <source>
        <tissue evidence="3">Leaf</tissue>
    </source>
</reference>
<dbReference type="GeneID" id="108848522"/>
<dbReference type="Proteomes" id="UP000504610">
    <property type="component" value="Chromosome 4"/>
</dbReference>
<dbReference type="Pfam" id="PF01190">
    <property type="entry name" value="Pollen_Ole_e_1"/>
    <property type="match status" value="1"/>
</dbReference>
<feature type="chain" id="PRO_5040884038" evidence="1">
    <location>
        <begin position="33"/>
        <end position="182"/>
    </location>
</feature>
<accession>A0A6J0N093</accession>
<keyword evidence="1" id="KW-0732">Signal</keyword>
<sequence length="182" mass="20279">MKKILKLVDMEKKLIMLMLLLRLLSLNSLSLAQSPSIPTANITVMGLVYCDVCYNNSFSKHSYFMPGVEVSIVCRFKTASSRTREMLTFSANRTTNELGLYKLDITSVEGVSCAAEDDKDSLMASCQASLIDSSSDSCNVPGYKTTTEQAVFESKMSNLCVYGFTALNYRPFMKNFDLCDKQ</sequence>
<dbReference type="OrthoDB" id="1588785at2759"/>
<dbReference type="RefSeq" id="XP_018477413.2">
    <property type="nucleotide sequence ID" value="XM_018621911.2"/>
</dbReference>
<dbReference type="PANTHER" id="PTHR46995">
    <property type="entry name" value="OS09G0508200 PROTEIN"/>
    <property type="match status" value="1"/>
</dbReference>
<keyword evidence="2" id="KW-1185">Reference proteome</keyword>
<dbReference type="KEGG" id="rsz:108848522"/>
<proteinExistence type="predicted"/>
<name>A0A6J0N093_RAPSA</name>
<feature type="signal peptide" evidence="1">
    <location>
        <begin position="1"/>
        <end position="32"/>
    </location>
</feature>
<evidence type="ECO:0000313" key="2">
    <source>
        <dbReference type="Proteomes" id="UP000504610"/>
    </source>
</evidence>
<evidence type="ECO:0000313" key="3">
    <source>
        <dbReference type="RefSeq" id="XP_018477413.2"/>
    </source>
</evidence>
<organism evidence="2 3">
    <name type="scientific">Raphanus sativus</name>
    <name type="common">Radish</name>
    <name type="synonym">Raphanus raphanistrum var. sativus</name>
    <dbReference type="NCBI Taxonomy" id="3726"/>
    <lineage>
        <taxon>Eukaryota</taxon>
        <taxon>Viridiplantae</taxon>
        <taxon>Streptophyta</taxon>
        <taxon>Embryophyta</taxon>
        <taxon>Tracheophyta</taxon>
        <taxon>Spermatophyta</taxon>
        <taxon>Magnoliopsida</taxon>
        <taxon>eudicotyledons</taxon>
        <taxon>Gunneridae</taxon>
        <taxon>Pentapetalae</taxon>
        <taxon>rosids</taxon>
        <taxon>malvids</taxon>
        <taxon>Brassicales</taxon>
        <taxon>Brassicaceae</taxon>
        <taxon>Brassiceae</taxon>
        <taxon>Raphanus</taxon>
    </lineage>
</organism>
<dbReference type="AlphaFoldDB" id="A0A6J0N093"/>
<dbReference type="PANTHER" id="PTHR46995:SF13">
    <property type="entry name" value="POLLEN OLE E 1 ALLERGEN AND EXTENSIN FAMILY PROTEIN"/>
    <property type="match status" value="1"/>
</dbReference>
<reference evidence="2" key="1">
    <citation type="journal article" date="2019" name="Database">
        <title>The radish genome database (RadishGD): an integrated information resource for radish genomics.</title>
        <authorList>
            <person name="Yu H.J."/>
            <person name="Baek S."/>
            <person name="Lee Y.J."/>
            <person name="Cho A."/>
            <person name="Mun J.H."/>
        </authorList>
    </citation>
    <scope>NUCLEOTIDE SEQUENCE [LARGE SCALE GENOMIC DNA]</scope>
    <source>
        <strain evidence="2">cv. WK10039</strain>
    </source>
</reference>
<gene>
    <name evidence="3" type="primary">LOC108848522</name>
</gene>
<protein>
    <submittedName>
        <fullName evidence="3">Uncharacterized protein LOC108848522</fullName>
    </submittedName>
</protein>